<sequence>MNDSISWGWSPLSGAVVPLRLEGPRRRASRVRRFAMPSPAPAASARLISERPQPRPRPDRRTVPVPRPSLLPLLHRVLSGLRRLPEVA</sequence>
<proteinExistence type="predicted"/>
<evidence type="ECO:0000313" key="3">
    <source>
        <dbReference type="Proteomes" id="UP001055940"/>
    </source>
</evidence>
<dbReference type="Proteomes" id="UP001055940">
    <property type="component" value="Chromosome"/>
</dbReference>
<dbReference type="RefSeq" id="WP_254420151.1">
    <property type="nucleotide sequence ID" value="NZ_BAAAJB010000071.1"/>
</dbReference>
<reference evidence="2" key="1">
    <citation type="submission" date="2022-06" db="EMBL/GenBank/DDBJ databases">
        <authorList>
            <person name="Ping M."/>
        </authorList>
    </citation>
    <scope>NUCLEOTIDE SEQUENCE</scope>
    <source>
        <strain evidence="2">JCM11759T</strain>
    </source>
</reference>
<organism evidence="2 3">
    <name type="scientific">Nocardiopsis exhalans</name>
    <dbReference type="NCBI Taxonomy" id="163604"/>
    <lineage>
        <taxon>Bacteria</taxon>
        <taxon>Bacillati</taxon>
        <taxon>Actinomycetota</taxon>
        <taxon>Actinomycetes</taxon>
        <taxon>Streptosporangiales</taxon>
        <taxon>Nocardiopsidaceae</taxon>
        <taxon>Nocardiopsis</taxon>
    </lineage>
</organism>
<gene>
    <name evidence="2" type="ORF">NE857_06245</name>
</gene>
<feature type="compositionally biased region" description="Basic and acidic residues" evidence="1">
    <location>
        <begin position="48"/>
        <end position="62"/>
    </location>
</feature>
<name>A0ABY5DDM5_9ACTN</name>
<evidence type="ECO:0000256" key="1">
    <source>
        <dbReference type="SAM" id="MobiDB-lite"/>
    </source>
</evidence>
<keyword evidence="3" id="KW-1185">Reference proteome</keyword>
<feature type="region of interest" description="Disordered" evidence="1">
    <location>
        <begin position="34"/>
        <end position="66"/>
    </location>
</feature>
<dbReference type="EMBL" id="CP099837">
    <property type="protein sequence ID" value="USY21222.1"/>
    <property type="molecule type" value="Genomic_DNA"/>
</dbReference>
<feature type="compositionally biased region" description="Low complexity" evidence="1">
    <location>
        <begin position="35"/>
        <end position="45"/>
    </location>
</feature>
<protein>
    <submittedName>
        <fullName evidence="2">Uncharacterized protein</fullName>
    </submittedName>
</protein>
<evidence type="ECO:0000313" key="2">
    <source>
        <dbReference type="EMBL" id="USY21222.1"/>
    </source>
</evidence>
<accession>A0ABY5DDM5</accession>